<dbReference type="GO" id="GO:0009279">
    <property type="term" value="C:cell outer membrane"/>
    <property type="evidence" value="ECO:0007669"/>
    <property type="project" value="UniProtKB-SubCell"/>
</dbReference>
<dbReference type="RefSeq" id="WP_119438291.1">
    <property type="nucleotide sequence ID" value="NZ_QWGR01000006.1"/>
</dbReference>
<gene>
    <name evidence="5" type="ORF">D1614_12525</name>
</gene>
<evidence type="ECO:0000256" key="2">
    <source>
        <dbReference type="ARBA" id="ARBA00023136"/>
    </source>
</evidence>
<accession>A0A399SZZ6</accession>
<evidence type="ECO:0008006" key="7">
    <source>
        <dbReference type="Google" id="ProtNLM"/>
    </source>
</evidence>
<feature type="chain" id="PRO_5017478408" description="TonB-dependent receptor" evidence="4">
    <location>
        <begin position="23"/>
        <end position="595"/>
    </location>
</feature>
<reference evidence="5 6" key="1">
    <citation type="submission" date="2018-08" db="EMBL/GenBank/DDBJ databases">
        <title>Pallidiluteibacterium maritimus gen. nov., sp. nov., isolated from coastal sediment.</title>
        <authorList>
            <person name="Zhou L.Y."/>
        </authorList>
    </citation>
    <scope>NUCLEOTIDE SEQUENCE [LARGE SCALE GENOMIC DNA]</scope>
    <source>
        <strain evidence="5 6">XSD2</strain>
    </source>
</reference>
<keyword evidence="4" id="KW-0732">Signal</keyword>
<evidence type="ECO:0000256" key="4">
    <source>
        <dbReference type="SAM" id="SignalP"/>
    </source>
</evidence>
<keyword evidence="2" id="KW-0472">Membrane</keyword>
<feature type="signal peptide" evidence="4">
    <location>
        <begin position="1"/>
        <end position="22"/>
    </location>
</feature>
<protein>
    <recommendedName>
        <fullName evidence="7">TonB-dependent receptor</fullName>
    </recommendedName>
</protein>
<name>A0A399SZZ6_9BACT</name>
<proteinExistence type="predicted"/>
<evidence type="ECO:0000313" key="6">
    <source>
        <dbReference type="Proteomes" id="UP000265926"/>
    </source>
</evidence>
<dbReference type="Proteomes" id="UP000265926">
    <property type="component" value="Unassembled WGS sequence"/>
</dbReference>
<dbReference type="Gene3D" id="2.40.170.20">
    <property type="entry name" value="TonB-dependent receptor, beta-barrel domain"/>
    <property type="match status" value="1"/>
</dbReference>
<dbReference type="AlphaFoldDB" id="A0A399SZZ6"/>
<dbReference type="InterPro" id="IPR036942">
    <property type="entry name" value="Beta-barrel_TonB_sf"/>
</dbReference>
<sequence>MYRRFQYILLFIIAGAGLSVQAQTQTDTLRREVEVTRAYVPTISDANKLNSMPKIDEEQAEKPTFQYSIQSQPVFSTFSVTPLKAATIETTPHTQRGYGLVRAGFGSYYKPYAEVFFNNLNSKNTVFGIHGKHLSSYGDIELPGGNKVDAPFMNNELELFVKHSVQSSVLSVNANIKNDGFNYYGYPVVEVPELLLRDDQQINYFGTKQAFTKGSFHIDLDDINADIDEQEFGFSFDYHYFGTKTEQKEHFANFTANVRAPLQVGIGMLDAGLEYTQASNIFVPSDTTLNKHSMTVLFAKPAWYIGNETANLKLGVNLWFIMDNTTDTQAKIAPVVRANWAPVKEIINLYAGIDGNFINNYYSKVAYENPFVNPDHDLKSSVEKIRFYGGFDGKFSRKTAFKFSAEYSITGDQPLYYLNETYYASTEINPNPRIVDNTFAVLYDDIDRLKLNAEIFHASSDRLDLALSVNYYKYKTDKQEEAWNLPDWDATFSLGYKITEQLSVSTDVYLMGERSALILQSQDFDPAIPGRTEDAVYKVNKLKSAFDLNLKANYQITSKFSVFAQLNNFGFQQYERWLGYPVQSLNGLAGISYAF</sequence>
<keyword evidence="3" id="KW-0998">Cell outer membrane</keyword>
<dbReference type="EMBL" id="QWGR01000006">
    <property type="protein sequence ID" value="RIJ47945.1"/>
    <property type="molecule type" value="Genomic_DNA"/>
</dbReference>
<organism evidence="5 6">
    <name type="scientific">Maribellus luteus</name>
    <dbReference type="NCBI Taxonomy" id="2305463"/>
    <lineage>
        <taxon>Bacteria</taxon>
        <taxon>Pseudomonadati</taxon>
        <taxon>Bacteroidota</taxon>
        <taxon>Bacteroidia</taxon>
        <taxon>Marinilabiliales</taxon>
        <taxon>Prolixibacteraceae</taxon>
        <taxon>Maribellus</taxon>
    </lineage>
</organism>
<evidence type="ECO:0000256" key="3">
    <source>
        <dbReference type="ARBA" id="ARBA00023237"/>
    </source>
</evidence>
<comment type="caution">
    <text evidence="5">The sequence shown here is derived from an EMBL/GenBank/DDBJ whole genome shotgun (WGS) entry which is preliminary data.</text>
</comment>
<dbReference type="SUPFAM" id="SSF56935">
    <property type="entry name" value="Porins"/>
    <property type="match status" value="1"/>
</dbReference>
<keyword evidence="6" id="KW-1185">Reference proteome</keyword>
<comment type="subcellular location">
    <subcellularLocation>
        <location evidence="1">Cell outer membrane</location>
    </subcellularLocation>
</comment>
<dbReference type="OrthoDB" id="1264254at2"/>
<evidence type="ECO:0000256" key="1">
    <source>
        <dbReference type="ARBA" id="ARBA00004442"/>
    </source>
</evidence>
<evidence type="ECO:0000313" key="5">
    <source>
        <dbReference type="EMBL" id="RIJ47945.1"/>
    </source>
</evidence>